<name>A0AAW1K416_SAPOF</name>
<accession>A0AAW1K416</accession>
<feature type="compositionally biased region" description="Low complexity" evidence="1">
    <location>
        <begin position="55"/>
        <end position="80"/>
    </location>
</feature>
<reference evidence="2" key="1">
    <citation type="submission" date="2024-03" db="EMBL/GenBank/DDBJ databases">
        <title>WGS assembly of Saponaria officinalis var. Norfolk2.</title>
        <authorList>
            <person name="Jenkins J."/>
            <person name="Shu S."/>
            <person name="Grimwood J."/>
            <person name="Barry K."/>
            <person name="Goodstein D."/>
            <person name="Schmutz J."/>
            <person name="Leebens-Mack J."/>
            <person name="Osbourn A."/>
        </authorList>
    </citation>
    <scope>NUCLEOTIDE SEQUENCE [LARGE SCALE GENOMIC DNA]</scope>
    <source>
        <strain evidence="2">JIC</strain>
    </source>
</reference>
<dbReference type="PANTHER" id="PTHR33067:SF15">
    <property type="entry name" value="RNA-DIRECTED DNA POLYMERASE"/>
    <property type="match status" value="1"/>
</dbReference>
<proteinExistence type="predicted"/>
<feature type="region of interest" description="Disordered" evidence="1">
    <location>
        <begin position="39"/>
        <end position="105"/>
    </location>
</feature>
<keyword evidence="3" id="KW-1185">Reference proteome</keyword>
<dbReference type="AlphaFoldDB" id="A0AAW1K416"/>
<gene>
    <name evidence="2" type="ORF">RND81_06G036800</name>
</gene>
<comment type="caution">
    <text evidence="2">The sequence shown here is derived from an EMBL/GenBank/DDBJ whole genome shotgun (WGS) entry which is preliminary data.</text>
</comment>
<dbReference type="Gene3D" id="2.40.70.10">
    <property type="entry name" value="Acid Proteases"/>
    <property type="match status" value="1"/>
</dbReference>
<sequence length="415" mass="46188">MHISPINAYFCKRNKLRRCATGVFRQPQKRYDNYYNTMRRDHPGFQYGNPQEGLQPQGQQFASQQAPPQPFGQQFGQPRPRFIPRPQAPSGFPAQGQSSTPSMSTEDMIRALTSNVATMQANQMQFQRDTEASIQTLETQMGQMSSAIGRLEAHDSNKLPSQTILNPKPNASAITLRSGKELPDPHARIREFAEQEEEEAVVEPTITTPLVEVEKETPPEPTPIYKDTPPFTEALKRKSCPAQDKDVSEQVSAMFQRKLPPKCNDPGMFTVPCTVGSTTFLDAMLDLGASINVLPYSLYQSLKLGPLQKTGVVIQLADRSNAYPKGVVEDGLVMVDKLIFPADFYVLDMEHDSHAAPILLGRPFLKTASTKIDVSTGSLTMESDGQVVKFNIYDSMKYPRDDHSCFSISVLEPLV</sequence>
<evidence type="ECO:0000313" key="3">
    <source>
        <dbReference type="Proteomes" id="UP001443914"/>
    </source>
</evidence>
<organism evidence="2 3">
    <name type="scientific">Saponaria officinalis</name>
    <name type="common">Common soapwort</name>
    <name type="synonym">Lychnis saponaria</name>
    <dbReference type="NCBI Taxonomy" id="3572"/>
    <lineage>
        <taxon>Eukaryota</taxon>
        <taxon>Viridiplantae</taxon>
        <taxon>Streptophyta</taxon>
        <taxon>Embryophyta</taxon>
        <taxon>Tracheophyta</taxon>
        <taxon>Spermatophyta</taxon>
        <taxon>Magnoliopsida</taxon>
        <taxon>eudicotyledons</taxon>
        <taxon>Gunneridae</taxon>
        <taxon>Pentapetalae</taxon>
        <taxon>Caryophyllales</taxon>
        <taxon>Caryophyllaceae</taxon>
        <taxon>Caryophylleae</taxon>
        <taxon>Saponaria</taxon>
    </lineage>
</organism>
<evidence type="ECO:0000256" key="1">
    <source>
        <dbReference type="SAM" id="MobiDB-lite"/>
    </source>
</evidence>
<protein>
    <submittedName>
        <fullName evidence="2">Uncharacterized protein</fullName>
    </submittedName>
</protein>
<dbReference type="SUPFAM" id="SSF50630">
    <property type="entry name" value="Acid proteases"/>
    <property type="match status" value="1"/>
</dbReference>
<dbReference type="PANTHER" id="PTHR33067">
    <property type="entry name" value="RNA-DIRECTED DNA POLYMERASE-RELATED"/>
    <property type="match status" value="1"/>
</dbReference>
<dbReference type="InterPro" id="IPR021109">
    <property type="entry name" value="Peptidase_aspartic_dom_sf"/>
</dbReference>
<dbReference type="EMBL" id="JBDFQZ010000006">
    <property type="protein sequence ID" value="KAK9713580.1"/>
    <property type="molecule type" value="Genomic_DNA"/>
</dbReference>
<dbReference type="Proteomes" id="UP001443914">
    <property type="component" value="Unassembled WGS sequence"/>
</dbReference>
<dbReference type="CDD" id="cd00303">
    <property type="entry name" value="retropepsin_like"/>
    <property type="match status" value="1"/>
</dbReference>
<feature type="compositionally biased region" description="Polar residues" evidence="1">
    <location>
        <begin position="95"/>
        <end position="105"/>
    </location>
</feature>
<evidence type="ECO:0000313" key="2">
    <source>
        <dbReference type="EMBL" id="KAK9713580.1"/>
    </source>
</evidence>